<reference evidence="2 3" key="1">
    <citation type="submission" date="2017-07" db="EMBL/GenBank/DDBJ databases">
        <title>Recovery of genomes from metagenomes via a dereplication, aggregation, and scoring strategy.</title>
        <authorList>
            <person name="Sieber C.M."/>
            <person name="Probst A.J."/>
            <person name="Sharrar A."/>
            <person name="Thomas B.C."/>
            <person name="Hess M."/>
            <person name="Tringe S.G."/>
            <person name="Banfield J.F."/>
        </authorList>
    </citation>
    <scope>NUCLEOTIDE SEQUENCE [LARGE SCALE GENOMIC DNA]</scope>
    <source>
        <strain evidence="2">JGI_Cruoil_03_51_56</strain>
    </source>
</reference>
<dbReference type="AlphaFoldDB" id="A0A235BWC5"/>
<feature type="chain" id="PRO_5011969062" description="Secretion system C-terminal sorting domain-containing protein" evidence="1">
    <location>
        <begin position="19"/>
        <end position="607"/>
    </location>
</feature>
<accession>A0A235BWC5</accession>
<organism evidence="2 3">
    <name type="scientific">candidate division WOR-3 bacterium JGI_Cruoil_03_51_56</name>
    <dbReference type="NCBI Taxonomy" id="1973747"/>
    <lineage>
        <taxon>Bacteria</taxon>
        <taxon>Bacteria division WOR-3</taxon>
    </lineage>
</organism>
<evidence type="ECO:0000313" key="2">
    <source>
        <dbReference type="EMBL" id="OYD16494.1"/>
    </source>
</evidence>
<evidence type="ECO:0008006" key="4">
    <source>
        <dbReference type="Google" id="ProtNLM"/>
    </source>
</evidence>
<dbReference type="EMBL" id="NOZP01000048">
    <property type="protein sequence ID" value="OYD16494.1"/>
    <property type="molecule type" value="Genomic_DNA"/>
</dbReference>
<keyword evidence="1" id="KW-0732">Signal</keyword>
<dbReference type="Proteomes" id="UP000215559">
    <property type="component" value="Unassembled WGS sequence"/>
</dbReference>
<feature type="signal peptide" evidence="1">
    <location>
        <begin position="1"/>
        <end position="18"/>
    </location>
</feature>
<protein>
    <recommendedName>
        <fullName evidence="4">Secretion system C-terminal sorting domain-containing protein</fullName>
    </recommendedName>
</protein>
<gene>
    <name evidence="2" type="ORF">CH330_02740</name>
</gene>
<comment type="caution">
    <text evidence="2">The sequence shown here is derived from an EMBL/GenBank/DDBJ whole genome shotgun (WGS) entry which is preliminary data.</text>
</comment>
<evidence type="ECO:0000256" key="1">
    <source>
        <dbReference type="SAM" id="SignalP"/>
    </source>
</evidence>
<proteinExistence type="predicted"/>
<sequence length="607" mass="65399">MIAIIVAIALTAMTPLGGVQTPTSPPVWGGGGPDEYGYRWLDSDTTCPGAPTYNWVEIKGVGTQVTGLGDDNVVGPFALGFDFPYYWYLVSQIYVGSNGYIAFHDNALDASPFQHMPNPERPNNLLAPIMSDIDMSAGGTIWYWTNSASDTFIVEYDSCPFWNTGGNNTFEIIISRPDSAITFQYKEQSGQPYNGWAPDNNQTGIENVGGNIGLSYLSGTIPPGNMYHPELAILFFPPESSSMEVHDAGIRNAMNDRNGGIFVLNGQPVTLWGVAKNFGNQVESEFKSFVKVKRTSGSVLFYDSIATTVTNPGDIDSLVFTNTWTPSSNGTFIIEIYTVLPGDVFPPNDTAKVEVHVLTLPATLTYDKGTPDAYYSWNGPGGYGNRFVPPIYPCNITGIRMNSQSATGVQCAFGLFDDNGQGGSPGDTLYITTVSVSTPQWYTVNLPSPVTISEGAFFVGAMSAVSSDPSFGMDSIPPISGQSWEYTGVWAPSRDLWVRDACMNAMVVATGINEWIGPVPVPAPLGIDVRPNPFGNSARIKLVNPCGNEKAIEIYDATGSLVRNLELVHGKAMFDRTNKAGQVLADGIYFARLPGSSSPVAKLIITH</sequence>
<evidence type="ECO:0000313" key="3">
    <source>
        <dbReference type="Proteomes" id="UP000215559"/>
    </source>
</evidence>
<name>A0A235BWC5_UNCW3</name>